<dbReference type="OrthoDB" id="1938156at2759"/>
<evidence type="ECO:0000256" key="10">
    <source>
        <dbReference type="ARBA" id="ARBA00023186"/>
    </source>
</evidence>
<evidence type="ECO:0000256" key="4">
    <source>
        <dbReference type="ARBA" id="ARBA00022729"/>
    </source>
</evidence>
<sequence length="421" mass="47831">MKFSATSALCTVIPLLLDVGQAKIYLQEKFDDEGWRERWTVPTKWKPADELGEWGWTAGEWYGGSADDKGIQTSESNRFYGLSAKLAEPFTNEGKDLVLQLSIKNEQKLDCGGAYIKLTGDMDQDSFGGDTPYQIMFGPDKCGTSNARTHVIFNYPPKGEGDDGNLLIKKDVKMEKDQASHLYTLHVKPDGTFEVFIDQESVRAGSLEDEFDFLAPKEIKDPGQSKPEDWVDEKKIPDPEDVKPEGYDDIPSEIPDPKAEKPEDWDEEEDGEWEPTMIKNPEYKGKWKPKMIPNPDYKGPWEHPMVPNPDYKEDKTLGKRCTDCTHVGFELWQVTAGTIFDEILVTDSLEEAQKFAEETWATKKDKEKEAHEELKKKQKEEEEAERAAKKAAAGDDEESEEEGDAVDDWLSEAEEDEHDEL</sequence>
<feature type="chain" id="PRO_5003095572" description="Calreticulin" evidence="14">
    <location>
        <begin position="23"/>
        <end position="421"/>
    </location>
</feature>
<keyword evidence="9" id="KW-0106">Calcium</keyword>
<accession>D7FZD0</accession>
<feature type="compositionally biased region" description="Basic and acidic residues" evidence="15">
    <location>
        <begin position="358"/>
        <end position="388"/>
    </location>
</feature>
<feature type="disulfide bond" evidence="13">
    <location>
        <begin position="111"/>
        <end position="142"/>
    </location>
</feature>
<evidence type="ECO:0000256" key="7">
    <source>
        <dbReference type="ARBA" id="ARBA00022824"/>
    </source>
</evidence>
<gene>
    <name evidence="16" type="ORF">Esi_0363_0006</name>
</gene>
<dbReference type="PRINTS" id="PR00626">
    <property type="entry name" value="CALRETICULIN"/>
</dbReference>
<reference evidence="16 17" key="1">
    <citation type="journal article" date="2010" name="Nature">
        <title>The Ectocarpus genome and the independent evolution of multicellularity in brown algae.</title>
        <authorList>
            <person name="Cock J.M."/>
            <person name="Sterck L."/>
            <person name="Rouze P."/>
            <person name="Scornet D."/>
            <person name="Allen A.E."/>
            <person name="Amoutzias G."/>
            <person name="Anthouard V."/>
            <person name="Artiguenave F."/>
            <person name="Aury J.M."/>
            <person name="Badger J.H."/>
            <person name="Beszteri B."/>
            <person name="Billiau K."/>
            <person name="Bonnet E."/>
            <person name="Bothwell J.H."/>
            <person name="Bowler C."/>
            <person name="Boyen C."/>
            <person name="Brownlee C."/>
            <person name="Carrano C.J."/>
            <person name="Charrier B."/>
            <person name="Cho G.Y."/>
            <person name="Coelho S.M."/>
            <person name="Collen J."/>
            <person name="Corre E."/>
            <person name="Da Silva C."/>
            <person name="Delage L."/>
            <person name="Delaroque N."/>
            <person name="Dittami S.M."/>
            <person name="Doulbeau S."/>
            <person name="Elias M."/>
            <person name="Farnham G."/>
            <person name="Gachon C.M."/>
            <person name="Gschloessl B."/>
            <person name="Heesch S."/>
            <person name="Jabbari K."/>
            <person name="Jubin C."/>
            <person name="Kawai H."/>
            <person name="Kimura K."/>
            <person name="Kloareg B."/>
            <person name="Kupper F.C."/>
            <person name="Lang D."/>
            <person name="Le Bail A."/>
            <person name="Leblanc C."/>
            <person name="Lerouge P."/>
            <person name="Lohr M."/>
            <person name="Lopez P.J."/>
            <person name="Martens C."/>
            <person name="Maumus F."/>
            <person name="Michel G."/>
            <person name="Miranda-Saavedra D."/>
            <person name="Morales J."/>
            <person name="Moreau H."/>
            <person name="Motomura T."/>
            <person name="Nagasato C."/>
            <person name="Napoli C.A."/>
            <person name="Nelson D.R."/>
            <person name="Nyvall-Collen P."/>
            <person name="Peters A.F."/>
            <person name="Pommier C."/>
            <person name="Potin P."/>
            <person name="Poulain J."/>
            <person name="Quesneville H."/>
            <person name="Read B."/>
            <person name="Rensing S.A."/>
            <person name="Ritter A."/>
            <person name="Rousvoal S."/>
            <person name="Samanta M."/>
            <person name="Samson G."/>
            <person name="Schroeder D.C."/>
            <person name="Segurens B."/>
            <person name="Strittmatter M."/>
            <person name="Tonon T."/>
            <person name="Tregear J.W."/>
            <person name="Valentin K."/>
            <person name="von Dassow P."/>
            <person name="Yamagishi T."/>
            <person name="Van de Peer Y."/>
            <person name="Wincker P."/>
        </authorList>
    </citation>
    <scope>NUCLEOTIDE SEQUENCE [LARGE SCALE GENOMIC DNA]</scope>
    <source>
        <strain evidence="17">Ec32 / CCAP1310/4</strain>
    </source>
</reference>
<evidence type="ECO:0000256" key="5">
    <source>
        <dbReference type="ARBA" id="ARBA00022734"/>
    </source>
</evidence>
<dbReference type="Proteomes" id="UP000002630">
    <property type="component" value="Unassembled WGS sequence"/>
</dbReference>
<feature type="compositionally biased region" description="Acidic residues" evidence="15">
    <location>
        <begin position="394"/>
        <end position="421"/>
    </location>
</feature>
<dbReference type="AlphaFoldDB" id="D7FZD0"/>
<feature type="region of interest" description="Disordered" evidence="15">
    <location>
        <begin position="358"/>
        <end position="421"/>
    </location>
</feature>
<keyword evidence="7 11" id="KW-0256">Endoplasmic reticulum</keyword>
<keyword evidence="13" id="KW-1015">Disulfide bond</keyword>
<dbReference type="PANTHER" id="PTHR11073:SF2">
    <property type="entry name" value="CALRETICULIN"/>
    <property type="match status" value="1"/>
</dbReference>
<dbReference type="PANTHER" id="PTHR11073">
    <property type="entry name" value="CALRETICULIN AND CALNEXIN"/>
    <property type="match status" value="1"/>
</dbReference>
<feature type="binding site" evidence="12">
    <location>
        <position position="330"/>
    </location>
    <ligand>
        <name>an alpha-D-glucoside</name>
        <dbReference type="ChEBI" id="CHEBI:22390"/>
    </ligand>
</feature>
<evidence type="ECO:0000256" key="1">
    <source>
        <dbReference type="ARBA" id="ARBA00004319"/>
    </source>
</evidence>
<keyword evidence="6" id="KW-0677">Repeat</keyword>
<keyword evidence="17" id="KW-1185">Reference proteome</keyword>
<feature type="binding site" evidence="12">
    <location>
        <position position="140"/>
    </location>
    <ligand>
        <name>an alpha-D-glucoside</name>
        <dbReference type="ChEBI" id="CHEBI:22390"/>
    </ligand>
</feature>
<dbReference type="InterPro" id="IPR013320">
    <property type="entry name" value="ConA-like_dom_sf"/>
</dbReference>
<feature type="signal peptide" evidence="14">
    <location>
        <begin position="1"/>
        <end position="22"/>
    </location>
</feature>
<organism evidence="16 17">
    <name type="scientific">Ectocarpus siliculosus</name>
    <name type="common">Brown alga</name>
    <name type="synonym">Conferva siliculosa</name>
    <dbReference type="NCBI Taxonomy" id="2880"/>
    <lineage>
        <taxon>Eukaryota</taxon>
        <taxon>Sar</taxon>
        <taxon>Stramenopiles</taxon>
        <taxon>Ochrophyta</taxon>
        <taxon>PX clade</taxon>
        <taxon>Phaeophyceae</taxon>
        <taxon>Ectocarpales</taxon>
        <taxon>Ectocarpaceae</taxon>
        <taxon>Ectocarpus</taxon>
    </lineage>
</organism>
<evidence type="ECO:0000313" key="17">
    <source>
        <dbReference type="Proteomes" id="UP000002630"/>
    </source>
</evidence>
<keyword evidence="4 14" id="KW-0732">Signal</keyword>
<evidence type="ECO:0000256" key="14">
    <source>
        <dbReference type="RuleBase" id="RU362126"/>
    </source>
</evidence>
<comment type="similarity">
    <text evidence="2 11 14">Belongs to the calreticulin family.</text>
</comment>
<evidence type="ECO:0000313" key="16">
    <source>
        <dbReference type="EMBL" id="CBJ32747.1"/>
    </source>
</evidence>
<evidence type="ECO:0000256" key="11">
    <source>
        <dbReference type="PIRNR" id="PIRNR002356"/>
    </source>
</evidence>
<feature type="compositionally biased region" description="Acidic residues" evidence="15">
    <location>
        <begin position="263"/>
        <end position="272"/>
    </location>
</feature>
<comment type="subcellular location">
    <subcellularLocation>
        <location evidence="1 11">Endoplasmic reticulum lumen</location>
    </subcellularLocation>
</comment>
<dbReference type="GO" id="GO:0005509">
    <property type="term" value="F:calcium ion binding"/>
    <property type="evidence" value="ECO:0007669"/>
    <property type="project" value="InterPro"/>
</dbReference>
<proteinExistence type="inferred from homology"/>
<dbReference type="GO" id="GO:0006457">
    <property type="term" value="P:protein folding"/>
    <property type="evidence" value="ECO:0007669"/>
    <property type="project" value="InterPro"/>
</dbReference>
<dbReference type="STRING" id="2880.D7FZD0"/>
<dbReference type="Gene3D" id="2.10.250.10">
    <property type="entry name" value="Calreticulin/calnexin, P domain"/>
    <property type="match status" value="1"/>
</dbReference>
<dbReference type="eggNOG" id="KOG0674">
    <property type="taxonomic scope" value="Eukaryota"/>
</dbReference>
<dbReference type="Gene3D" id="2.60.120.200">
    <property type="match status" value="1"/>
</dbReference>
<feature type="binding site" evidence="12">
    <location>
        <position position="133"/>
    </location>
    <ligand>
        <name>an alpha-D-glucoside</name>
        <dbReference type="ChEBI" id="CHEBI:22390"/>
    </ligand>
</feature>
<dbReference type="InterPro" id="IPR009169">
    <property type="entry name" value="Calreticulin"/>
</dbReference>
<name>D7FZD0_ECTSI</name>
<dbReference type="SUPFAM" id="SSF49899">
    <property type="entry name" value="Concanavalin A-like lectins/glucanases"/>
    <property type="match status" value="1"/>
</dbReference>
<dbReference type="GO" id="GO:0005788">
    <property type="term" value="C:endoplasmic reticulum lumen"/>
    <property type="evidence" value="ECO:0007669"/>
    <property type="project" value="UniProtKB-SubCell"/>
</dbReference>
<keyword evidence="10 11" id="KW-0143">Chaperone</keyword>
<dbReference type="EMBL" id="FN649760">
    <property type="protein sequence ID" value="CBJ32747.1"/>
    <property type="molecule type" value="Genomic_DNA"/>
</dbReference>
<keyword evidence="8" id="KW-0862">Zinc</keyword>
<feature type="binding site" evidence="12">
    <location>
        <position position="115"/>
    </location>
    <ligand>
        <name>an alpha-D-glucoside</name>
        <dbReference type="ChEBI" id="CHEBI:22390"/>
    </ligand>
</feature>
<dbReference type="InterPro" id="IPR001580">
    <property type="entry name" value="Calret/calnex"/>
</dbReference>
<dbReference type="FunFam" id="2.10.250.10:FF:000002">
    <property type="entry name" value="Calreticulin"/>
    <property type="match status" value="1"/>
</dbReference>
<feature type="binding site" evidence="12">
    <location>
        <position position="117"/>
    </location>
    <ligand>
        <name>an alpha-D-glucoside</name>
        <dbReference type="ChEBI" id="CHEBI:22390"/>
    </ligand>
</feature>
<evidence type="ECO:0000256" key="3">
    <source>
        <dbReference type="ARBA" id="ARBA00022723"/>
    </source>
</evidence>
<dbReference type="InterPro" id="IPR009033">
    <property type="entry name" value="Calreticulin/calnexin_P_dom_sf"/>
</dbReference>
<protein>
    <recommendedName>
        <fullName evidence="11">Calreticulin</fullName>
    </recommendedName>
</protein>
<evidence type="ECO:0000256" key="2">
    <source>
        <dbReference type="ARBA" id="ARBA00010983"/>
    </source>
</evidence>
<evidence type="ECO:0000256" key="15">
    <source>
        <dbReference type="SAM" id="MobiDB-lite"/>
    </source>
</evidence>
<dbReference type="GO" id="GO:0036503">
    <property type="term" value="P:ERAD pathway"/>
    <property type="evidence" value="ECO:0007669"/>
    <property type="project" value="TreeGrafter"/>
</dbReference>
<feature type="region of interest" description="Disordered" evidence="15">
    <location>
        <begin position="215"/>
        <end position="272"/>
    </location>
</feature>
<feature type="compositionally biased region" description="Basic and acidic residues" evidence="15">
    <location>
        <begin position="215"/>
        <end position="246"/>
    </location>
</feature>
<dbReference type="GO" id="GO:0030246">
    <property type="term" value="F:carbohydrate binding"/>
    <property type="evidence" value="ECO:0007669"/>
    <property type="project" value="UniProtKB-KW"/>
</dbReference>
<dbReference type="Pfam" id="PF00262">
    <property type="entry name" value="Calreticulin"/>
    <property type="match status" value="2"/>
</dbReference>
<dbReference type="PIRSF" id="PIRSF002356">
    <property type="entry name" value="Calreticulin"/>
    <property type="match status" value="1"/>
</dbReference>
<evidence type="ECO:0000256" key="12">
    <source>
        <dbReference type="PIRSR" id="PIRSR002356-1"/>
    </source>
</evidence>
<dbReference type="SUPFAM" id="SSF63887">
    <property type="entry name" value="P-domain of calnexin/calreticulin"/>
    <property type="match status" value="1"/>
</dbReference>
<evidence type="ECO:0000256" key="8">
    <source>
        <dbReference type="ARBA" id="ARBA00022833"/>
    </source>
</evidence>
<keyword evidence="3" id="KW-0479">Metal-binding</keyword>
<dbReference type="InParanoid" id="D7FZD0"/>
<evidence type="ECO:0000256" key="13">
    <source>
        <dbReference type="PIRSR" id="PIRSR002356-3"/>
    </source>
</evidence>
<evidence type="ECO:0000256" key="9">
    <source>
        <dbReference type="ARBA" id="ARBA00022837"/>
    </source>
</evidence>
<keyword evidence="5" id="KW-0430">Lectin</keyword>
<dbReference type="PROSITE" id="PS00804">
    <property type="entry name" value="CALRETICULIN_2"/>
    <property type="match status" value="1"/>
</dbReference>
<dbReference type="GO" id="GO:0005789">
    <property type="term" value="C:endoplasmic reticulum membrane"/>
    <property type="evidence" value="ECO:0007669"/>
    <property type="project" value="TreeGrafter"/>
</dbReference>
<dbReference type="InterPro" id="IPR018124">
    <property type="entry name" value="Calret/calnex_CS"/>
</dbReference>
<evidence type="ECO:0000256" key="6">
    <source>
        <dbReference type="ARBA" id="ARBA00022737"/>
    </source>
</evidence>
<dbReference type="GO" id="GO:0051082">
    <property type="term" value="F:unfolded protein binding"/>
    <property type="evidence" value="ECO:0007669"/>
    <property type="project" value="InterPro"/>
</dbReference>